<dbReference type="OrthoDB" id="9513774at2"/>
<evidence type="ECO:0000313" key="2">
    <source>
        <dbReference type="Proteomes" id="UP000317550"/>
    </source>
</evidence>
<dbReference type="Proteomes" id="UP000317550">
    <property type="component" value="Chromosome"/>
</dbReference>
<keyword evidence="2" id="KW-1185">Reference proteome</keyword>
<evidence type="ECO:0000313" key="1">
    <source>
        <dbReference type="EMBL" id="QDQ25311.1"/>
    </source>
</evidence>
<sequence>MSRQVQGFVFGQGTKEIMNQLKQLHQRIADWLRERRISRFRVLMAAAYTAGDIVNARRLQSRFLGEIRARSPEQRQRMAAFWAERIAR</sequence>
<reference evidence="2" key="1">
    <citation type="submission" date="2019-07" db="EMBL/GenBank/DDBJ databases">
        <title>Chitinimonas sp. nov., isolated from Ny-Alesund, arctica soil.</title>
        <authorList>
            <person name="Xu Q."/>
            <person name="Peng F."/>
        </authorList>
    </citation>
    <scope>NUCLEOTIDE SEQUENCE [LARGE SCALE GENOMIC DNA]</scope>
    <source>
        <strain evidence="2">R3-44</strain>
    </source>
</reference>
<protein>
    <submittedName>
        <fullName evidence="1">Uncharacterized protein</fullName>
    </submittedName>
</protein>
<gene>
    <name evidence="1" type="ORF">FNU76_02495</name>
</gene>
<dbReference type="RefSeq" id="WP_143856236.1">
    <property type="nucleotide sequence ID" value="NZ_CP041730.1"/>
</dbReference>
<name>A0A516SAY2_9NEIS</name>
<dbReference type="AlphaFoldDB" id="A0A516SAY2"/>
<dbReference type="KEGG" id="cari:FNU76_02495"/>
<dbReference type="EMBL" id="CP041730">
    <property type="protein sequence ID" value="QDQ25311.1"/>
    <property type="molecule type" value="Genomic_DNA"/>
</dbReference>
<organism evidence="1 2">
    <name type="scientific">Chitinimonas arctica</name>
    <dbReference type="NCBI Taxonomy" id="2594795"/>
    <lineage>
        <taxon>Bacteria</taxon>
        <taxon>Pseudomonadati</taxon>
        <taxon>Pseudomonadota</taxon>
        <taxon>Betaproteobacteria</taxon>
        <taxon>Neisseriales</taxon>
        <taxon>Chitinibacteraceae</taxon>
        <taxon>Chitinimonas</taxon>
    </lineage>
</organism>
<proteinExistence type="predicted"/>
<accession>A0A516SAY2</accession>